<evidence type="ECO:0000256" key="7">
    <source>
        <dbReference type="ARBA" id="ARBA00023125"/>
    </source>
</evidence>
<evidence type="ECO:0000256" key="9">
    <source>
        <dbReference type="ARBA" id="ARBA00023163"/>
    </source>
</evidence>
<evidence type="ECO:0000256" key="2">
    <source>
        <dbReference type="ARBA" id="ARBA00007871"/>
    </source>
</evidence>
<dbReference type="PROSITE" id="PS50944">
    <property type="entry name" value="HTH_DTXR"/>
    <property type="match status" value="1"/>
</dbReference>
<keyword evidence="14" id="KW-1185">Reference proteome</keyword>
<organism evidence="13 14">
    <name type="scientific">Actinomycetospora straminea</name>
    <dbReference type="NCBI Taxonomy" id="663607"/>
    <lineage>
        <taxon>Bacteria</taxon>
        <taxon>Bacillati</taxon>
        <taxon>Actinomycetota</taxon>
        <taxon>Actinomycetes</taxon>
        <taxon>Pseudonocardiales</taxon>
        <taxon>Pseudonocardiaceae</taxon>
        <taxon>Actinomycetospora</taxon>
    </lineage>
</organism>
<dbReference type="InterPro" id="IPR036390">
    <property type="entry name" value="WH_DNA-bd_sf"/>
</dbReference>
<dbReference type="Gene3D" id="1.10.10.10">
    <property type="entry name" value="Winged helix-like DNA-binding domain superfamily/Winged helix DNA-binding domain"/>
    <property type="match status" value="1"/>
</dbReference>
<evidence type="ECO:0000256" key="5">
    <source>
        <dbReference type="ARBA" id="ARBA00022491"/>
    </source>
</evidence>
<keyword evidence="7" id="KW-0238">DNA-binding</keyword>
<dbReference type="InterPro" id="IPR050536">
    <property type="entry name" value="DtxR_MntR_Metal-Reg"/>
</dbReference>
<gene>
    <name evidence="13" type="primary">mntR</name>
    <name evidence="13" type="ORF">GCM10023203_24980</name>
</gene>
<keyword evidence="9" id="KW-0804">Transcription</keyword>
<proteinExistence type="inferred from homology"/>
<evidence type="ECO:0000256" key="1">
    <source>
        <dbReference type="ARBA" id="ARBA00004496"/>
    </source>
</evidence>
<dbReference type="InterPro" id="IPR022687">
    <property type="entry name" value="HTH_DTXR"/>
</dbReference>
<evidence type="ECO:0000259" key="12">
    <source>
        <dbReference type="PROSITE" id="PS50944"/>
    </source>
</evidence>
<comment type="subunit">
    <text evidence="3">Homodimer.</text>
</comment>
<dbReference type="PANTHER" id="PTHR33238:SF11">
    <property type="entry name" value="TRANSCRIPTIONAL REGULATOR MNTR"/>
    <property type="match status" value="1"/>
</dbReference>
<comment type="similarity">
    <text evidence="2">Belongs to the DtxR/MntR family.</text>
</comment>
<sequence>MAVHGSAHRARRYPDGMSGTVAPRTAAVDDYIKAIYAVYERGEGPASTTALARRLGVGASSVSGMLRKLTDQGLVEHRPYGGVRLTDSGTRAALDVLRRHRLLETYLVRELGYGWDEVHDEAEVLEHHVSPTLLDRMDERLGHPRYDPHGDPIPAADGTVAEFTARRFATLEPGDRGRLVRVDDTEPAMLTWLREQAIELGVGLELVARRPFGGPFEVRVGAADGERDLDLGPELADALWVDDVVEGVFHRGSAS</sequence>
<keyword evidence="4" id="KW-0963">Cytoplasm</keyword>
<comment type="caution">
    <text evidence="13">The sequence shown here is derived from an EMBL/GenBank/DDBJ whole genome shotgun (WGS) entry which is preliminary data.</text>
</comment>
<dbReference type="InterPro" id="IPR001367">
    <property type="entry name" value="Fe_dep_repressor"/>
</dbReference>
<evidence type="ECO:0000256" key="11">
    <source>
        <dbReference type="ARBA" id="ARBA00032593"/>
    </source>
</evidence>
<dbReference type="InterPro" id="IPR011991">
    <property type="entry name" value="ArsR-like_HTH"/>
</dbReference>
<evidence type="ECO:0000256" key="8">
    <source>
        <dbReference type="ARBA" id="ARBA00023159"/>
    </source>
</evidence>
<dbReference type="Gene3D" id="1.10.60.10">
    <property type="entry name" value="Iron dependent repressor, metal binding and dimerisation domain"/>
    <property type="match status" value="1"/>
</dbReference>
<evidence type="ECO:0000256" key="6">
    <source>
        <dbReference type="ARBA" id="ARBA00023015"/>
    </source>
</evidence>
<evidence type="ECO:0000256" key="10">
    <source>
        <dbReference type="ARBA" id="ARBA00023211"/>
    </source>
</evidence>
<dbReference type="Gene3D" id="2.30.30.90">
    <property type="match status" value="1"/>
</dbReference>
<dbReference type="InterPro" id="IPR007167">
    <property type="entry name" value="Fe-transptr_FeoA-like"/>
</dbReference>
<dbReference type="Pfam" id="PF02742">
    <property type="entry name" value="Fe_dep_repr_C"/>
    <property type="match status" value="1"/>
</dbReference>
<accession>A0ABP9EEE9</accession>
<keyword evidence="10" id="KW-0464">Manganese</keyword>
<keyword evidence="5" id="KW-0678">Repressor</keyword>
<dbReference type="InterPro" id="IPR036421">
    <property type="entry name" value="Fe_dep_repressor_sf"/>
</dbReference>
<dbReference type="PANTHER" id="PTHR33238">
    <property type="entry name" value="IRON (METAL) DEPENDENT REPRESSOR, DTXR FAMILY"/>
    <property type="match status" value="1"/>
</dbReference>
<dbReference type="SUPFAM" id="SSF46785">
    <property type="entry name" value="Winged helix' DNA-binding domain"/>
    <property type="match status" value="1"/>
</dbReference>
<comment type="subcellular location">
    <subcellularLocation>
        <location evidence="1">Cytoplasm</location>
    </subcellularLocation>
</comment>
<dbReference type="Pfam" id="PF04023">
    <property type="entry name" value="FeoA"/>
    <property type="match status" value="1"/>
</dbReference>
<keyword evidence="8" id="KW-0010">Activator</keyword>
<dbReference type="InterPro" id="IPR038157">
    <property type="entry name" value="FeoA_core_dom"/>
</dbReference>
<keyword evidence="6" id="KW-0805">Transcription regulation</keyword>
<dbReference type="InterPro" id="IPR022689">
    <property type="entry name" value="Iron_dep_repressor"/>
</dbReference>
<feature type="domain" description="HTH dtxR-type" evidence="12">
    <location>
        <begin position="24"/>
        <end position="86"/>
    </location>
</feature>
<reference evidence="14" key="1">
    <citation type="journal article" date="2019" name="Int. J. Syst. Evol. Microbiol.">
        <title>The Global Catalogue of Microorganisms (GCM) 10K type strain sequencing project: providing services to taxonomists for standard genome sequencing and annotation.</title>
        <authorList>
            <consortium name="The Broad Institute Genomics Platform"/>
            <consortium name="The Broad Institute Genome Sequencing Center for Infectious Disease"/>
            <person name="Wu L."/>
            <person name="Ma J."/>
        </authorList>
    </citation>
    <scope>NUCLEOTIDE SEQUENCE [LARGE SCALE GENOMIC DNA]</scope>
    <source>
        <strain evidence="14">JCM 17983</strain>
    </source>
</reference>
<protein>
    <recommendedName>
        <fullName evidence="11">Manganese transport regulator</fullName>
    </recommendedName>
</protein>
<dbReference type="Pfam" id="PF01325">
    <property type="entry name" value="Fe_dep_repress"/>
    <property type="match status" value="1"/>
</dbReference>
<evidence type="ECO:0000256" key="3">
    <source>
        <dbReference type="ARBA" id="ARBA00011738"/>
    </source>
</evidence>
<evidence type="ECO:0000313" key="14">
    <source>
        <dbReference type="Proteomes" id="UP001500457"/>
    </source>
</evidence>
<dbReference type="SMART" id="SM00529">
    <property type="entry name" value="HTH_DTXR"/>
    <property type="match status" value="1"/>
</dbReference>
<dbReference type="SUPFAM" id="SSF47979">
    <property type="entry name" value="Iron-dependent repressor protein, dimerization domain"/>
    <property type="match status" value="1"/>
</dbReference>
<dbReference type="SMART" id="SM00899">
    <property type="entry name" value="FeoA"/>
    <property type="match status" value="1"/>
</dbReference>
<evidence type="ECO:0000313" key="13">
    <source>
        <dbReference type="EMBL" id="GAA4874054.1"/>
    </source>
</evidence>
<dbReference type="EMBL" id="BAABHQ010000005">
    <property type="protein sequence ID" value="GAA4874054.1"/>
    <property type="molecule type" value="Genomic_DNA"/>
</dbReference>
<dbReference type="InterPro" id="IPR036388">
    <property type="entry name" value="WH-like_DNA-bd_sf"/>
</dbReference>
<dbReference type="Proteomes" id="UP001500457">
    <property type="component" value="Unassembled WGS sequence"/>
</dbReference>
<dbReference type="CDD" id="cd00090">
    <property type="entry name" value="HTH_ARSR"/>
    <property type="match status" value="1"/>
</dbReference>
<name>A0ABP9EEE9_9PSEU</name>
<evidence type="ECO:0000256" key="4">
    <source>
        <dbReference type="ARBA" id="ARBA00022490"/>
    </source>
</evidence>